<evidence type="ECO:0000256" key="1">
    <source>
        <dbReference type="SAM" id="MobiDB-lite"/>
    </source>
</evidence>
<evidence type="ECO:0000313" key="2">
    <source>
        <dbReference type="EMBL" id="MBP2622282.1"/>
    </source>
</evidence>
<gene>
    <name evidence="2" type="ORF">DHL47_13385</name>
</gene>
<name>A0ABS5B0C3_9STRE</name>
<feature type="region of interest" description="Disordered" evidence="1">
    <location>
        <begin position="1"/>
        <end position="20"/>
    </location>
</feature>
<accession>A0ABS5B0C3</accession>
<feature type="compositionally biased region" description="Low complexity" evidence="1">
    <location>
        <begin position="8"/>
        <end position="20"/>
    </location>
</feature>
<evidence type="ECO:0000313" key="3">
    <source>
        <dbReference type="Proteomes" id="UP001519349"/>
    </source>
</evidence>
<dbReference type="Proteomes" id="UP001519349">
    <property type="component" value="Unassembled WGS sequence"/>
</dbReference>
<comment type="caution">
    <text evidence="2">The sequence shown here is derived from an EMBL/GenBank/DDBJ whole genome shotgun (WGS) entry which is preliminary data.</text>
</comment>
<proteinExistence type="predicted"/>
<keyword evidence="3" id="KW-1185">Reference proteome</keyword>
<dbReference type="RefSeq" id="WP_209552157.1">
    <property type="nucleotide sequence ID" value="NZ_QFAY01000046.1"/>
</dbReference>
<dbReference type="EMBL" id="QFAY01000046">
    <property type="protein sequence ID" value="MBP2622282.1"/>
    <property type="molecule type" value="Genomic_DNA"/>
</dbReference>
<sequence>MVKVNYGSLQTQSSSLSPASQSRVAGFRSLISAFESFGGSAGELLGSGYDSARAYATGVMVPYYQGCILYSEAVAALLCRRT</sequence>
<organism evidence="2 3">
    <name type="scientific">Streptococcus panodentis</name>
    <dbReference type="NCBI Taxonomy" id="1581472"/>
    <lineage>
        <taxon>Bacteria</taxon>
        <taxon>Bacillati</taxon>
        <taxon>Bacillota</taxon>
        <taxon>Bacilli</taxon>
        <taxon>Lactobacillales</taxon>
        <taxon>Streptococcaceae</taxon>
        <taxon>Streptococcus</taxon>
    </lineage>
</organism>
<protein>
    <submittedName>
        <fullName evidence="2">Uncharacterized protein</fullName>
    </submittedName>
</protein>
<reference evidence="2 3" key="1">
    <citation type="submission" date="2018-05" db="EMBL/GenBank/DDBJ databases">
        <title>Draft genome sequence of Streptococcus panodentis CCUG 70867T.</title>
        <authorList>
            <person name="Salva-Serra F."/>
            <person name="Mendez V."/>
            <person name="Jaen-Luchoro D."/>
            <person name="Gonzales-Siles L."/>
            <person name="Karlsson R."/>
            <person name="Engstrom-Jakobsson H."/>
            <person name="Busquets A."/>
            <person name="Gomila M."/>
            <person name="Pineiro-Iglesias B."/>
            <person name="Bennasar-Figueras A."/>
            <person name="Seeger M."/>
            <person name="Moore E."/>
        </authorList>
    </citation>
    <scope>NUCLEOTIDE SEQUENCE [LARGE SCALE GENOMIC DNA]</scope>
    <source>
        <strain evidence="2 3">CCUG 70867</strain>
    </source>
</reference>